<comment type="subcellular location">
    <subcellularLocation>
        <location evidence="1">Cytoplasm</location>
    </subcellularLocation>
</comment>
<comment type="caution">
    <text evidence="4">The sequence shown here is derived from an EMBL/GenBank/DDBJ whole genome shotgun (WGS) entry which is preliminary data.</text>
</comment>
<evidence type="ECO:0000256" key="1">
    <source>
        <dbReference type="ARBA" id="ARBA00004496"/>
    </source>
</evidence>
<protein>
    <submittedName>
        <fullName evidence="4">Citrate lyase acyl carrier protein</fullName>
    </submittedName>
</protein>
<dbReference type="AlphaFoldDB" id="A0A645BBF1"/>
<keyword evidence="3" id="KW-0597">Phosphoprotein</keyword>
<name>A0A645BBF1_9ZZZZ</name>
<dbReference type="EMBL" id="VSSQ01018838">
    <property type="protein sequence ID" value="MPM62388.1"/>
    <property type="molecule type" value="Genomic_DNA"/>
</dbReference>
<dbReference type="NCBIfam" id="NF009726">
    <property type="entry name" value="PRK13253.1"/>
    <property type="match status" value="1"/>
</dbReference>
<evidence type="ECO:0000256" key="3">
    <source>
        <dbReference type="ARBA" id="ARBA00022553"/>
    </source>
</evidence>
<gene>
    <name evidence="4" type="primary">citD_14</name>
    <name evidence="4" type="ORF">SDC9_109259</name>
</gene>
<dbReference type="InterPro" id="IPR023439">
    <property type="entry name" value="Mal_deCO2ase/Cit_lyase_ACP"/>
</dbReference>
<accession>A0A645BBF1</accession>
<keyword evidence="2" id="KW-0963">Cytoplasm</keyword>
<proteinExistence type="predicted"/>
<organism evidence="4">
    <name type="scientific">bioreactor metagenome</name>
    <dbReference type="NCBI Taxonomy" id="1076179"/>
    <lineage>
        <taxon>unclassified sequences</taxon>
        <taxon>metagenomes</taxon>
        <taxon>ecological metagenomes</taxon>
    </lineage>
</organism>
<evidence type="ECO:0000256" key="2">
    <source>
        <dbReference type="ARBA" id="ARBA00022490"/>
    </source>
</evidence>
<dbReference type="GO" id="GO:0005737">
    <property type="term" value="C:cytoplasm"/>
    <property type="evidence" value="ECO:0007669"/>
    <property type="project" value="UniProtKB-SubCell"/>
</dbReference>
<reference evidence="4" key="1">
    <citation type="submission" date="2019-08" db="EMBL/GenBank/DDBJ databases">
        <authorList>
            <person name="Kucharzyk K."/>
            <person name="Murdoch R.W."/>
            <person name="Higgins S."/>
            <person name="Loffler F."/>
        </authorList>
    </citation>
    <scope>NUCLEOTIDE SEQUENCE</scope>
</reference>
<dbReference type="GO" id="GO:0016829">
    <property type="term" value="F:lyase activity"/>
    <property type="evidence" value="ECO:0007669"/>
    <property type="project" value="UniProtKB-KW"/>
</dbReference>
<sequence>MGILILLKTASAGTLESSDCLVTVSPAEKLKLEYKGANSEVFAERTMALVENVSKRYSLSGAEISIQDQGALEITIKARLETALMRAVKGVTKE</sequence>
<dbReference type="Pfam" id="PF06857">
    <property type="entry name" value="ACP"/>
    <property type="match status" value="1"/>
</dbReference>
<evidence type="ECO:0000313" key="4">
    <source>
        <dbReference type="EMBL" id="MPM62388.1"/>
    </source>
</evidence>
<keyword evidence="4" id="KW-0456">Lyase</keyword>